<dbReference type="EMBL" id="BGZK01000860">
    <property type="protein sequence ID" value="GBP63143.1"/>
    <property type="molecule type" value="Genomic_DNA"/>
</dbReference>
<dbReference type="Proteomes" id="UP000299102">
    <property type="component" value="Unassembled WGS sequence"/>
</dbReference>
<reference evidence="1 2" key="1">
    <citation type="journal article" date="2019" name="Commun. Biol.">
        <title>The bagworm genome reveals a unique fibroin gene that provides high tensile strength.</title>
        <authorList>
            <person name="Kono N."/>
            <person name="Nakamura H."/>
            <person name="Ohtoshi R."/>
            <person name="Tomita M."/>
            <person name="Numata K."/>
            <person name="Arakawa K."/>
        </authorList>
    </citation>
    <scope>NUCLEOTIDE SEQUENCE [LARGE SCALE GENOMIC DNA]</scope>
</reference>
<keyword evidence="2" id="KW-1185">Reference proteome</keyword>
<accession>A0A4C1XIY3</accession>
<name>A0A4C1XIY3_EUMVA</name>
<gene>
    <name evidence="1" type="ORF">EVAR_50074_1</name>
</gene>
<evidence type="ECO:0000313" key="2">
    <source>
        <dbReference type="Proteomes" id="UP000299102"/>
    </source>
</evidence>
<evidence type="ECO:0000313" key="1">
    <source>
        <dbReference type="EMBL" id="GBP63143.1"/>
    </source>
</evidence>
<sequence>MKVWGRVSLINRVAGGARLRTLYGNLASFPLTGARINKVPTEHSSDSRRKITAILTVHYLEIDYDVLMF</sequence>
<organism evidence="1 2">
    <name type="scientific">Eumeta variegata</name>
    <name type="common">Bagworm moth</name>
    <name type="synonym">Eumeta japonica</name>
    <dbReference type="NCBI Taxonomy" id="151549"/>
    <lineage>
        <taxon>Eukaryota</taxon>
        <taxon>Metazoa</taxon>
        <taxon>Ecdysozoa</taxon>
        <taxon>Arthropoda</taxon>
        <taxon>Hexapoda</taxon>
        <taxon>Insecta</taxon>
        <taxon>Pterygota</taxon>
        <taxon>Neoptera</taxon>
        <taxon>Endopterygota</taxon>
        <taxon>Lepidoptera</taxon>
        <taxon>Glossata</taxon>
        <taxon>Ditrysia</taxon>
        <taxon>Tineoidea</taxon>
        <taxon>Psychidae</taxon>
        <taxon>Oiketicinae</taxon>
        <taxon>Eumeta</taxon>
    </lineage>
</organism>
<comment type="caution">
    <text evidence="1">The sequence shown here is derived from an EMBL/GenBank/DDBJ whole genome shotgun (WGS) entry which is preliminary data.</text>
</comment>
<protein>
    <submittedName>
        <fullName evidence="1">Uncharacterized protein</fullName>
    </submittedName>
</protein>
<dbReference type="AlphaFoldDB" id="A0A4C1XIY3"/>
<proteinExistence type="predicted"/>